<accession>A0A849SHC9</accession>
<dbReference type="PANTHER" id="PTHR46580:SF4">
    <property type="entry name" value="ATP_GTP-BINDING PROTEIN"/>
    <property type="match status" value="1"/>
</dbReference>
<dbReference type="Pfam" id="PF13860">
    <property type="entry name" value="FlgD_ig"/>
    <property type="match status" value="1"/>
</dbReference>
<comment type="caution">
    <text evidence="4">The sequence shown here is derived from an EMBL/GenBank/DDBJ whole genome shotgun (WGS) entry which is preliminary data.</text>
</comment>
<dbReference type="Proteomes" id="UP000580839">
    <property type="component" value="Unassembled WGS sequence"/>
</dbReference>
<feature type="chain" id="PRO_5032528889" evidence="2">
    <location>
        <begin position="21"/>
        <end position="485"/>
    </location>
</feature>
<evidence type="ECO:0000313" key="4">
    <source>
        <dbReference type="EMBL" id="NOT32963.1"/>
    </source>
</evidence>
<feature type="domain" description="FlgD/Vpr Ig-like" evidence="3">
    <location>
        <begin position="408"/>
        <end position="472"/>
    </location>
</feature>
<dbReference type="InterPro" id="IPR013517">
    <property type="entry name" value="FG-GAP"/>
</dbReference>
<dbReference type="EMBL" id="JABFRW010000023">
    <property type="protein sequence ID" value="NOT32963.1"/>
    <property type="molecule type" value="Genomic_DNA"/>
</dbReference>
<dbReference type="PANTHER" id="PTHR46580">
    <property type="entry name" value="SENSOR KINASE-RELATED"/>
    <property type="match status" value="1"/>
</dbReference>
<gene>
    <name evidence="4" type="ORF">HOP12_02200</name>
</gene>
<organism evidence="4 5">
    <name type="scientific">Eiseniibacteriota bacterium</name>
    <dbReference type="NCBI Taxonomy" id="2212470"/>
    <lineage>
        <taxon>Bacteria</taxon>
        <taxon>Candidatus Eiseniibacteriota</taxon>
    </lineage>
</organism>
<dbReference type="NCBIfam" id="TIGR04183">
    <property type="entry name" value="Por_Secre_tail"/>
    <property type="match status" value="1"/>
</dbReference>
<dbReference type="AlphaFoldDB" id="A0A849SHC9"/>
<evidence type="ECO:0000313" key="5">
    <source>
        <dbReference type="Proteomes" id="UP000580839"/>
    </source>
</evidence>
<reference evidence="4 5" key="1">
    <citation type="submission" date="2020-04" db="EMBL/GenBank/DDBJ databases">
        <title>Metagenomic profiling of ammonia- and methane-oxidizing microorganisms in a Dutch drinking water treatment plant.</title>
        <authorList>
            <person name="Poghosyan L."/>
            <person name="Leucker S."/>
        </authorList>
    </citation>
    <scope>NUCLEOTIDE SEQUENCE [LARGE SCALE GENOMIC DNA]</scope>
    <source>
        <strain evidence="4">S-RSF-IL-03</strain>
    </source>
</reference>
<dbReference type="InterPro" id="IPR026444">
    <property type="entry name" value="Secre_tail"/>
</dbReference>
<dbReference type="Gene3D" id="2.130.10.130">
    <property type="entry name" value="Integrin alpha, N-terminal"/>
    <property type="match status" value="2"/>
</dbReference>
<evidence type="ECO:0000256" key="2">
    <source>
        <dbReference type="SAM" id="SignalP"/>
    </source>
</evidence>
<name>A0A849SHC9_UNCEI</name>
<proteinExistence type="predicted"/>
<evidence type="ECO:0000259" key="3">
    <source>
        <dbReference type="Pfam" id="PF13860"/>
    </source>
</evidence>
<sequence>MLRSTLTALLMTWLTGTAFSQNLIDFHPAATFGVGGKPAGGVLFDFTGDGSLDLAISSDNPNKIEFFANQGDGTFGAPVALLTGNETGPEGLAAGDFNADGHLDLVVALFGTSSVQLVLGDGAGNFTLGPSATVGVEPSVVVTADLNGDGFVDAAVNNRVSGDMSVILNNGAGGLLSAVTYPVGDQTRCIAVGDFSGDGVPDLAVSARDSRRVRLFKNIGGGAFQIFRDLSMGSILKPQGVAMADLDGDGALDLVTASSGTTPGQEHPSVFLQNNGGRPNIWVGPVNGTALPGVEPTGIAAADFDLDGLIDVATANAATNNVSANKNGGIGIFTIPNVFAVGSNPSIQVLLTGDIDRNGAPDLVTINEDSEDVSVLLNRMQGTVSVRSPNPGRGPHLLHPASPNPLTSSTSLDFDLPVAASVHMAIYDVTGRSVRTLERRALAAGRHRVTWDGTADHGGQLPAGVYLARLSAGDRVETQRIVLAR</sequence>
<evidence type="ECO:0000256" key="1">
    <source>
        <dbReference type="ARBA" id="ARBA00022729"/>
    </source>
</evidence>
<dbReference type="InterPro" id="IPR025965">
    <property type="entry name" value="FlgD/Vpr_Ig-like"/>
</dbReference>
<dbReference type="Pfam" id="PF13517">
    <property type="entry name" value="FG-GAP_3"/>
    <property type="match status" value="4"/>
</dbReference>
<dbReference type="Gene3D" id="2.60.40.4070">
    <property type="match status" value="1"/>
</dbReference>
<feature type="signal peptide" evidence="2">
    <location>
        <begin position="1"/>
        <end position="20"/>
    </location>
</feature>
<dbReference type="InterPro" id="IPR028994">
    <property type="entry name" value="Integrin_alpha_N"/>
</dbReference>
<dbReference type="SUPFAM" id="SSF69318">
    <property type="entry name" value="Integrin alpha N-terminal domain"/>
    <property type="match status" value="1"/>
</dbReference>
<keyword evidence="1 2" id="KW-0732">Signal</keyword>
<protein>
    <submittedName>
        <fullName evidence="4">T9SS type A sorting domain-containing protein</fullName>
    </submittedName>
</protein>